<evidence type="ECO:0000256" key="3">
    <source>
        <dbReference type="ARBA" id="ARBA00013190"/>
    </source>
</evidence>
<dbReference type="SUPFAM" id="SSF51735">
    <property type="entry name" value="NAD(P)-binding Rossmann-fold domains"/>
    <property type="match status" value="1"/>
</dbReference>
<evidence type="ECO:0000256" key="10">
    <source>
        <dbReference type="SAM" id="MobiDB-lite"/>
    </source>
</evidence>
<reference evidence="11" key="2">
    <citation type="journal article" date="2015" name="Gigascience">
        <title>Reconstructing a comprehensive transcriptome assembly of a white-pupal translocated strain of the pest fruit fly Bactrocera cucurbitae.</title>
        <authorList>
            <person name="Sim S.B."/>
            <person name="Calla B."/>
            <person name="Hall B."/>
            <person name="DeRego T."/>
            <person name="Geib S.M."/>
        </authorList>
    </citation>
    <scope>NUCLEOTIDE SEQUENCE</scope>
</reference>
<dbReference type="GO" id="GO:0006066">
    <property type="term" value="P:alcohol metabolic process"/>
    <property type="evidence" value="ECO:0007669"/>
    <property type="project" value="InterPro"/>
</dbReference>
<dbReference type="EC" id="1.1.1.1" evidence="3 9"/>
<evidence type="ECO:0000313" key="11">
    <source>
        <dbReference type="EMBL" id="JAD11202.1"/>
    </source>
</evidence>
<dbReference type="Pfam" id="PF00106">
    <property type="entry name" value="adh_short"/>
    <property type="match status" value="1"/>
</dbReference>
<gene>
    <name evidence="11" type="primary">Adh_3</name>
    <name evidence="12" type="synonym">Adh_0</name>
    <name evidence="12" type="ORF">g.8251</name>
    <name evidence="11" type="ORF">g.8252</name>
</gene>
<comment type="catalytic activity">
    <reaction evidence="6 9">
        <text>a secondary alcohol + NAD(+) = a ketone + NADH + H(+)</text>
        <dbReference type="Rhea" id="RHEA:10740"/>
        <dbReference type="ChEBI" id="CHEBI:15378"/>
        <dbReference type="ChEBI" id="CHEBI:17087"/>
        <dbReference type="ChEBI" id="CHEBI:35681"/>
        <dbReference type="ChEBI" id="CHEBI:57540"/>
        <dbReference type="ChEBI" id="CHEBI:57945"/>
        <dbReference type="EC" id="1.1.1.1"/>
    </reaction>
</comment>
<dbReference type="GO" id="GO:0004022">
    <property type="term" value="F:alcohol dehydrogenase (NAD+) activity"/>
    <property type="evidence" value="ECO:0007669"/>
    <property type="project" value="UniProtKB-EC"/>
</dbReference>
<dbReference type="PANTHER" id="PTHR44229">
    <property type="entry name" value="15-HYDROXYPROSTAGLANDIN DEHYDROGENASE [NAD(+)]"/>
    <property type="match status" value="1"/>
</dbReference>
<dbReference type="EMBL" id="GBXI01002138">
    <property type="protein sequence ID" value="JAD12154.1"/>
    <property type="molecule type" value="Transcribed_RNA"/>
</dbReference>
<dbReference type="PRINTS" id="PR01168">
    <property type="entry name" value="ALCDHDRGNASE"/>
</dbReference>
<dbReference type="PRINTS" id="PR00080">
    <property type="entry name" value="SDRFAMILY"/>
</dbReference>
<dbReference type="InterPro" id="IPR020904">
    <property type="entry name" value="Sc_DH/Rdtase_CS"/>
</dbReference>
<evidence type="ECO:0000256" key="2">
    <source>
        <dbReference type="ARBA" id="ARBA00011738"/>
    </source>
</evidence>
<dbReference type="InterPro" id="IPR036291">
    <property type="entry name" value="NAD(P)-bd_dom_sf"/>
</dbReference>
<dbReference type="PANTHER" id="PTHR44229:SF8">
    <property type="entry name" value="ALCOHOL DEHYDROGENASE-RELATED"/>
    <property type="match status" value="1"/>
</dbReference>
<reference evidence="11" key="1">
    <citation type="submission" date="2014-11" db="EMBL/GenBank/DDBJ databases">
        <authorList>
            <person name="Geib S."/>
        </authorList>
    </citation>
    <scope>NUCLEOTIDE SEQUENCE</scope>
</reference>
<proteinExistence type="inferred from homology"/>
<evidence type="ECO:0000256" key="5">
    <source>
        <dbReference type="ARBA" id="ARBA00023027"/>
    </source>
</evidence>
<dbReference type="EMBL" id="GBXI01003090">
    <property type="protein sequence ID" value="JAD11202.1"/>
    <property type="molecule type" value="Transcribed_RNA"/>
</dbReference>
<accession>A0A0A1XJS7</accession>
<dbReference type="PROSITE" id="PS00061">
    <property type="entry name" value="ADH_SHORT"/>
    <property type="match status" value="1"/>
</dbReference>
<keyword evidence="5 9" id="KW-0520">NAD</keyword>
<evidence type="ECO:0000256" key="9">
    <source>
        <dbReference type="RuleBase" id="RU000364"/>
    </source>
</evidence>
<organism evidence="11">
    <name type="scientific">Zeugodacus cucurbitae</name>
    <name type="common">Melon fruit fly</name>
    <name type="synonym">Bactrocera cucurbitae</name>
    <dbReference type="NCBI Taxonomy" id="28588"/>
    <lineage>
        <taxon>Eukaryota</taxon>
        <taxon>Metazoa</taxon>
        <taxon>Ecdysozoa</taxon>
        <taxon>Arthropoda</taxon>
        <taxon>Hexapoda</taxon>
        <taxon>Insecta</taxon>
        <taxon>Pterygota</taxon>
        <taxon>Neoptera</taxon>
        <taxon>Endopterygota</taxon>
        <taxon>Diptera</taxon>
        <taxon>Brachycera</taxon>
        <taxon>Muscomorpha</taxon>
        <taxon>Tephritoidea</taxon>
        <taxon>Tephritidae</taxon>
        <taxon>Zeugodacus</taxon>
        <taxon>Zeugodacus</taxon>
    </lineage>
</organism>
<feature type="compositionally biased region" description="Basic and acidic residues" evidence="10">
    <location>
        <begin position="305"/>
        <end position="316"/>
    </location>
</feature>
<evidence type="ECO:0000256" key="6">
    <source>
        <dbReference type="ARBA" id="ARBA00049164"/>
    </source>
</evidence>
<protein>
    <recommendedName>
        <fullName evidence="3 9">Alcohol dehydrogenase</fullName>
        <ecNumber evidence="3 9">1.1.1.1</ecNumber>
    </recommendedName>
</protein>
<dbReference type="Gene3D" id="3.40.50.720">
    <property type="entry name" value="NAD(P)-binding Rossmann-like Domain"/>
    <property type="match status" value="1"/>
</dbReference>
<evidence type="ECO:0000256" key="4">
    <source>
        <dbReference type="ARBA" id="ARBA00023002"/>
    </source>
</evidence>
<comment type="catalytic activity">
    <reaction evidence="7 9">
        <text>a primary alcohol + NAD(+) = an aldehyde + NADH + H(+)</text>
        <dbReference type="Rhea" id="RHEA:10736"/>
        <dbReference type="ChEBI" id="CHEBI:15378"/>
        <dbReference type="ChEBI" id="CHEBI:15734"/>
        <dbReference type="ChEBI" id="CHEBI:17478"/>
        <dbReference type="ChEBI" id="CHEBI:57540"/>
        <dbReference type="ChEBI" id="CHEBI:57945"/>
        <dbReference type="EC" id="1.1.1.1"/>
    </reaction>
</comment>
<sequence>MSCNYTSGIPVKHINMEEVVLDLSGKNVVYIGGFGGIGLETCKQLLQKGLANLMILDQAWNESAFKDINVVDTKSVCQFMAFDVTSGLEETRKVFARIVEKFGHIDVLINGAGICDERDYDLIISINFTGTINATLVAYDLMDKSRGGRGGVVVNISSVAALTPFPVLPIYSATKGGILNFTRALAQLEPKTGITLYTICPGLTDTTHWENVHYFLGKDLQLRERSRRIVQTQPIADCAMNIIKAIETHANGATWMCDLGQLKLVEIKNFWTPPHKQNKETEQKKDTEQAQDRESTKDTTQNEASRQEQKKENESG</sequence>
<feature type="region of interest" description="Disordered" evidence="10">
    <location>
        <begin position="273"/>
        <end position="316"/>
    </location>
</feature>
<dbReference type="GO" id="GO:0005737">
    <property type="term" value="C:cytoplasm"/>
    <property type="evidence" value="ECO:0007669"/>
    <property type="project" value="TreeGrafter"/>
</dbReference>
<evidence type="ECO:0000256" key="7">
    <source>
        <dbReference type="ARBA" id="ARBA00049243"/>
    </source>
</evidence>
<comment type="similarity">
    <text evidence="1 8">Belongs to the short-chain dehydrogenases/reductases (SDR) family.</text>
</comment>
<feature type="compositionally biased region" description="Basic and acidic residues" evidence="10">
    <location>
        <begin position="277"/>
        <end position="297"/>
    </location>
</feature>
<comment type="subunit">
    <text evidence="2 9">Homodimer.</text>
</comment>
<evidence type="ECO:0000256" key="8">
    <source>
        <dbReference type="RuleBase" id="RU000363"/>
    </source>
</evidence>
<dbReference type="InterPro" id="IPR002347">
    <property type="entry name" value="SDR_fam"/>
</dbReference>
<evidence type="ECO:0000256" key="1">
    <source>
        <dbReference type="ARBA" id="ARBA00006484"/>
    </source>
</evidence>
<evidence type="ECO:0000313" key="12">
    <source>
        <dbReference type="EMBL" id="JAD12154.1"/>
    </source>
</evidence>
<dbReference type="AlphaFoldDB" id="A0A0A1XJS7"/>
<name>A0A0A1XJS7_ZEUCU</name>
<dbReference type="InterPro" id="IPR002425">
    <property type="entry name" value="ADH_Drosophila-type"/>
</dbReference>
<dbReference type="PRINTS" id="PR01167">
    <property type="entry name" value="INSADHFAMILY"/>
</dbReference>
<keyword evidence="4" id="KW-0560">Oxidoreductase</keyword>